<feature type="binding site" description="axial binding residue" evidence="9">
    <location>
        <position position="52"/>
    </location>
    <ligand>
        <name>heme b</name>
        <dbReference type="ChEBI" id="CHEBI:60344"/>
        <note>ligand shared between dimeric partners</note>
    </ligand>
    <ligandPart>
        <name>Fe</name>
        <dbReference type="ChEBI" id="CHEBI:18248"/>
    </ligandPart>
</feature>
<comment type="catalytic activity">
    <reaction evidence="8">
        <text>4 Fe(2+) + O2 + 4 H(+) = 4 Fe(3+) + 2 H2O</text>
        <dbReference type="Rhea" id="RHEA:11148"/>
        <dbReference type="ChEBI" id="CHEBI:15377"/>
        <dbReference type="ChEBI" id="CHEBI:15378"/>
        <dbReference type="ChEBI" id="CHEBI:15379"/>
        <dbReference type="ChEBI" id="CHEBI:29033"/>
        <dbReference type="ChEBI" id="CHEBI:29034"/>
        <dbReference type="EC" id="1.16.3.1"/>
    </reaction>
</comment>
<feature type="binding site" evidence="9">
    <location>
        <position position="130"/>
    </location>
    <ligand>
        <name>Fe cation</name>
        <dbReference type="ChEBI" id="CHEBI:24875"/>
        <label>2</label>
    </ligand>
</feature>
<dbReference type="GO" id="GO:0006879">
    <property type="term" value="P:intracellular iron ion homeostasis"/>
    <property type="evidence" value="ECO:0007669"/>
    <property type="project" value="UniProtKB-KW"/>
</dbReference>
<keyword evidence="5 8" id="KW-0479">Metal-binding</keyword>
<keyword evidence="3 8" id="KW-0409">Iron storage</keyword>
<comment type="function">
    <text evidence="8">Iron-storage protein, whose ferroxidase center binds Fe(2+), oxidizes it using dioxygen to Fe(3+), and participates in the subsequent Fe(3+) oxide mineral core formation within the central cavity of the BFR protein shell.</text>
</comment>
<comment type="similarity">
    <text evidence="2 8 10">Belongs to the bacterioferritin family.</text>
</comment>
<feature type="binding site" evidence="9">
    <location>
        <position position="127"/>
    </location>
    <ligand>
        <name>Fe cation</name>
        <dbReference type="ChEBI" id="CHEBI:24875"/>
        <label>2</label>
    </ligand>
</feature>
<dbReference type="Pfam" id="PF00210">
    <property type="entry name" value="Ferritin"/>
    <property type="match status" value="1"/>
</dbReference>
<dbReference type="PANTHER" id="PTHR30295">
    <property type="entry name" value="BACTERIOFERRITIN"/>
    <property type="match status" value="1"/>
</dbReference>
<dbReference type="GO" id="GO:0005829">
    <property type="term" value="C:cytosol"/>
    <property type="evidence" value="ECO:0007669"/>
    <property type="project" value="TreeGrafter"/>
</dbReference>
<evidence type="ECO:0000259" key="11">
    <source>
        <dbReference type="PROSITE" id="PS50905"/>
    </source>
</evidence>
<dbReference type="Proteomes" id="UP000243937">
    <property type="component" value="Chromosome"/>
</dbReference>
<dbReference type="GO" id="GO:0006826">
    <property type="term" value="P:iron ion transport"/>
    <property type="evidence" value="ECO:0007669"/>
    <property type="project" value="InterPro"/>
</dbReference>
<dbReference type="OrthoDB" id="9800505at2"/>
<feature type="binding site" evidence="9">
    <location>
        <position position="127"/>
    </location>
    <ligand>
        <name>Fe cation</name>
        <dbReference type="ChEBI" id="CHEBI:24875"/>
        <label>1</label>
    </ligand>
</feature>
<dbReference type="CDD" id="cd00907">
    <property type="entry name" value="Bacterioferritin"/>
    <property type="match status" value="1"/>
</dbReference>
<gene>
    <name evidence="12" type="ORF">CBP31_04335</name>
</gene>
<sequence>MKGDKKVIEYLNQVLGLELTSINQYFLHARMFKNWGLHQLDEREYKKSIKDMKQADKLIERVLFLEGLPNLQHLNRLRIGENTQEMLQCDKLQAEGQLAVLKDAIAYCESIQEYVSRALLCEIEEYEEEHLDWIDTQLDLIVSVGLENYLQSQM</sequence>
<dbReference type="InterPro" id="IPR009040">
    <property type="entry name" value="Ferritin-like_diiron"/>
</dbReference>
<dbReference type="GO" id="GO:0008199">
    <property type="term" value="F:ferric iron binding"/>
    <property type="evidence" value="ECO:0007669"/>
    <property type="project" value="InterPro"/>
</dbReference>
<feature type="binding site" evidence="9">
    <location>
        <position position="18"/>
    </location>
    <ligand>
        <name>Fe cation</name>
        <dbReference type="ChEBI" id="CHEBI:24875"/>
        <label>1</label>
    </ligand>
</feature>
<dbReference type="KEGG" id="opf:CBP31_04335"/>
<evidence type="ECO:0000313" key="13">
    <source>
        <dbReference type="Proteomes" id="UP000243937"/>
    </source>
</evidence>
<dbReference type="EC" id="1.16.3.1" evidence="8"/>
<dbReference type="InterPro" id="IPR012347">
    <property type="entry name" value="Ferritin-like"/>
</dbReference>
<proteinExistence type="inferred from homology"/>
<evidence type="ECO:0000256" key="8">
    <source>
        <dbReference type="PIRNR" id="PIRNR002560"/>
    </source>
</evidence>
<evidence type="ECO:0000256" key="5">
    <source>
        <dbReference type="ARBA" id="ARBA00022723"/>
    </source>
</evidence>
<dbReference type="GO" id="GO:0004322">
    <property type="term" value="F:ferroxidase activity"/>
    <property type="evidence" value="ECO:0007669"/>
    <property type="project" value="UniProtKB-EC"/>
</dbReference>
<dbReference type="PIRSF" id="PIRSF002560">
    <property type="entry name" value="Bacterioferritin"/>
    <property type="match status" value="1"/>
</dbReference>
<keyword evidence="4 10" id="KW-0349">Heme</keyword>
<keyword evidence="13" id="KW-1185">Reference proteome</keyword>
<evidence type="ECO:0000256" key="1">
    <source>
        <dbReference type="ARBA" id="ARBA00001970"/>
    </source>
</evidence>
<reference evidence="12 13" key="1">
    <citation type="journal article" date="2014" name="Int. J. Syst. Evol. Microbiol.">
        <title>Oceanisphaera profunda sp. nov., a marine bacterium isolated from deep-sea sediment, and emended description of the genus Oceanisphaera.</title>
        <authorList>
            <person name="Xu Z."/>
            <person name="Zhang X.Y."/>
            <person name="Su H.N."/>
            <person name="Yu Z.C."/>
            <person name="Liu C."/>
            <person name="Li H."/>
            <person name="Chen X.L."/>
            <person name="Song X.Y."/>
            <person name="Xie B.B."/>
            <person name="Qin Q.L."/>
            <person name="Zhou B.C."/>
            <person name="Shi M."/>
            <person name="Huang Y."/>
            <person name="Zhang Y.Z."/>
        </authorList>
    </citation>
    <scope>NUCLEOTIDE SEQUENCE [LARGE SCALE GENOMIC DNA]</scope>
    <source>
        <strain evidence="12 13">SM1222</strain>
    </source>
</reference>
<dbReference type="PRINTS" id="PR00601">
    <property type="entry name" value="BACFERRITIN"/>
</dbReference>
<dbReference type="Gene3D" id="1.20.1260.10">
    <property type="match status" value="1"/>
</dbReference>
<dbReference type="InterPro" id="IPR009078">
    <property type="entry name" value="Ferritin-like_SF"/>
</dbReference>
<keyword evidence="6 8" id="KW-0408">Iron</keyword>
<evidence type="ECO:0000256" key="4">
    <source>
        <dbReference type="ARBA" id="ARBA00022617"/>
    </source>
</evidence>
<feature type="domain" description="Ferritin-like diiron" evidence="11">
    <location>
        <begin position="1"/>
        <end position="145"/>
    </location>
</feature>
<dbReference type="GO" id="GO:0020037">
    <property type="term" value="F:heme binding"/>
    <property type="evidence" value="ECO:0007669"/>
    <property type="project" value="TreeGrafter"/>
</dbReference>
<evidence type="ECO:0000256" key="3">
    <source>
        <dbReference type="ARBA" id="ARBA00022434"/>
    </source>
</evidence>
<dbReference type="PROSITE" id="PS50905">
    <property type="entry name" value="FERRITIN_LIKE"/>
    <property type="match status" value="1"/>
</dbReference>
<name>A0A1Y0D354_9GAMM</name>
<dbReference type="SUPFAM" id="SSF47240">
    <property type="entry name" value="Ferritin-like"/>
    <property type="match status" value="1"/>
</dbReference>
<evidence type="ECO:0000256" key="6">
    <source>
        <dbReference type="ARBA" id="ARBA00023004"/>
    </source>
</evidence>
<organism evidence="12 13">
    <name type="scientific">Oceanisphaera profunda</name>
    <dbReference type="NCBI Taxonomy" id="1416627"/>
    <lineage>
        <taxon>Bacteria</taxon>
        <taxon>Pseudomonadati</taxon>
        <taxon>Pseudomonadota</taxon>
        <taxon>Gammaproteobacteria</taxon>
        <taxon>Aeromonadales</taxon>
        <taxon>Aeromonadaceae</taxon>
        <taxon>Oceanisphaera</taxon>
    </lineage>
</organism>
<protein>
    <recommendedName>
        <fullName evidence="8 10">Bacterioferritin</fullName>
        <ecNumber evidence="8">1.16.3.1</ecNumber>
    </recommendedName>
</protein>
<evidence type="ECO:0000256" key="2">
    <source>
        <dbReference type="ARBA" id="ARBA00008093"/>
    </source>
</evidence>
<dbReference type="PROSITE" id="PS00549">
    <property type="entry name" value="BACTERIOFERRITIN"/>
    <property type="match status" value="1"/>
</dbReference>
<accession>A0A1Y0D354</accession>
<dbReference type="NCBIfam" id="TIGR00754">
    <property type="entry name" value="bfr"/>
    <property type="match status" value="1"/>
</dbReference>
<evidence type="ECO:0000256" key="10">
    <source>
        <dbReference type="RuleBase" id="RU000623"/>
    </source>
</evidence>
<comment type="catalytic activity">
    <reaction evidence="7">
        <text>Fe(2+)(in) = Fe(2+)(out)</text>
        <dbReference type="Rhea" id="RHEA:28486"/>
        <dbReference type="ChEBI" id="CHEBI:29033"/>
    </reaction>
</comment>
<evidence type="ECO:0000313" key="12">
    <source>
        <dbReference type="EMBL" id="ART81952.1"/>
    </source>
</evidence>
<evidence type="ECO:0000256" key="9">
    <source>
        <dbReference type="PIRSR" id="PIRSR002560-1"/>
    </source>
</evidence>
<dbReference type="EMBL" id="CP021377">
    <property type="protein sequence ID" value="ART81952.1"/>
    <property type="molecule type" value="Genomic_DNA"/>
</dbReference>
<dbReference type="InterPro" id="IPR002024">
    <property type="entry name" value="Bacterioferritin"/>
</dbReference>
<dbReference type="InterPro" id="IPR008331">
    <property type="entry name" value="Ferritin_DPS_dom"/>
</dbReference>
<dbReference type="PANTHER" id="PTHR30295:SF0">
    <property type="entry name" value="BACTERIOFERRITIN"/>
    <property type="match status" value="1"/>
</dbReference>
<evidence type="ECO:0000256" key="7">
    <source>
        <dbReference type="ARBA" id="ARBA00036243"/>
    </source>
</evidence>
<dbReference type="AlphaFoldDB" id="A0A1Y0D354"/>
<comment type="cofactor">
    <cofactor evidence="1">
        <name>heme b</name>
        <dbReference type="ChEBI" id="CHEBI:60344"/>
    </cofactor>
</comment>
<dbReference type="RefSeq" id="WP_087035040.1">
    <property type="nucleotide sequence ID" value="NZ_CP021377.1"/>
</dbReference>